<evidence type="ECO:0000313" key="2">
    <source>
        <dbReference type="Proteomes" id="UP000326924"/>
    </source>
</evidence>
<dbReference type="Proteomes" id="UP000326924">
    <property type="component" value="Unassembled WGS sequence"/>
</dbReference>
<protein>
    <submittedName>
        <fullName evidence="1">Uncharacterized protein</fullName>
    </submittedName>
</protein>
<dbReference type="EMBL" id="VXIS01000301">
    <property type="protein sequence ID" value="KAA8894919.1"/>
    <property type="molecule type" value="Genomic_DNA"/>
</dbReference>
<proteinExistence type="predicted"/>
<dbReference type="InParanoid" id="A0A5J5EIS3"/>
<reference evidence="1 2" key="1">
    <citation type="submission" date="2019-09" db="EMBL/GenBank/DDBJ databases">
        <title>Draft genome of the ectomycorrhizal ascomycete Sphaerosporella brunnea.</title>
        <authorList>
            <consortium name="DOE Joint Genome Institute"/>
            <person name="Benucci G.M."/>
            <person name="Marozzi G."/>
            <person name="Antonielli L."/>
            <person name="Sanchez S."/>
            <person name="Marco P."/>
            <person name="Wang X."/>
            <person name="Falini L.B."/>
            <person name="Barry K."/>
            <person name="Haridas S."/>
            <person name="Lipzen A."/>
            <person name="Labutti K."/>
            <person name="Grigoriev I.V."/>
            <person name="Murat C."/>
            <person name="Martin F."/>
            <person name="Albertini E."/>
            <person name="Donnini D."/>
            <person name="Bonito G."/>
        </authorList>
    </citation>
    <scope>NUCLEOTIDE SEQUENCE [LARGE SCALE GENOMIC DNA]</scope>
    <source>
        <strain evidence="1 2">Sb_GMNB300</strain>
    </source>
</reference>
<name>A0A5J5EIS3_9PEZI</name>
<dbReference type="AlphaFoldDB" id="A0A5J5EIS3"/>
<comment type="caution">
    <text evidence="1">The sequence shown here is derived from an EMBL/GenBank/DDBJ whole genome shotgun (WGS) entry which is preliminary data.</text>
</comment>
<keyword evidence="2" id="KW-1185">Reference proteome</keyword>
<evidence type="ECO:0000313" key="1">
    <source>
        <dbReference type="EMBL" id="KAA8894919.1"/>
    </source>
</evidence>
<organism evidence="1 2">
    <name type="scientific">Sphaerosporella brunnea</name>
    <dbReference type="NCBI Taxonomy" id="1250544"/>
    <lineage>
        <taxon>Eukaryota</taxon>
        <taxon>Fungi</taxon>
        <taxon>Dikarya</taxon>
        <taxon>Ascomycota</taxon>
        <taxon>Pezizomycotina</taxon>
        <taxon>Pezizomycetes</taxon>
        <taxon>Pezizales</taxon>
        <taxon>Pyronemataceae</taxon>
        <taxon>Sphaerosporella</taxon>
    </lineage>
</organism>
<gene>
    <name evidence="1" type="ORF">FN846DRAFT_894635</name>
</gene>
<accession>A0A5J5EIS3</accession>
<sequence>MAVSASNTAGLAIWAAAKAGTSASFLENTVQEFEAQCCCILPSKISSEGSLGRIANFPSRHQANRANPSDFVRFTIENEATSALLLGILDLMLELVNSDQALEDDEPPTPPPQLKDFFNRRSFGNPDSPLDGVANEEFYHVMMAPVKKQPKVRPQRKERKMVKIIVI</sequence>